<dbReference type="Proteomes" id="UP000195331">
    <property type="component" value="Chromosome"/>
</dbReference>
<dbReference type="RefSeq" id="WP_087075942.1">
    <property type="nucleotide sequence ID" value="NZ_CP020809.1"/>
</dbReference>
<evidence type="ECO:0000313" key="2">
    <source>
        <dbReference type="Proteomes" id="UP000195331"/>
    </source>
</evidence>
<keyword evidence="2" id="KW-1185">Reference proteome</keyword>
<dbReference type="OrthoDB" id="4764619at2"/>
<proteinExistence type="predicted"/>
<protein>
    <submittedName>
        <fullName evidence="1">Uncharacterized protein</fullName>
    </submittedName>
</protein>
<accession>A0A1Y0C1P9</accession>
<reference evidence="1 2" key="1">
    <citation type="submission" date="2017-04" db="EMBL/GenBank/DDBJ databases">
        <title>Whole Genome Sequence of 1,4-Dioxane Degrading Bacterium Mycobacterium dioxanotrophicus PH-06.</title>
        <authorList>
            <person name="He Y."/>
        </authorList>
    </citation>
    <scope>NUCLEOTIDE SEQUENCE [LARGE SCALE GENOMIC DNA]</scope>
    <source>
        <strain evidence="1 2">PH-06</strain>
    </source>
</reference>
<name>A0A1Y0C1P9_9MYCO</name>
<sequence>MTNQPVAQLIADNLPALIHPGDGKSGPIPLPLPMFRTSAIPPGMAQEFAQEAGIPHFDIAQLTGEAIVALLETNGWKMIQQTELDQLRTDASEMPDCTRIITLHRDNITTPPVLSITVGKDDKIVIPDIALNALKEA</sequence>
<gene>
    <name evidence="1" type="ORF">BTO20_11410</name>
</gene>
<organism evidence="1 2">
    <name type="scientific">Mycobacterium dioxanotrophicus</name>
    <dbReference type="NCBI Taxonomy" id="482462"/>
    <lineage>
        <taxon>Bacteria</taxon>
        <taxon>Bacillati</taxon>
        <taxon>Actinomycetota</taxon>
        <taxon>Actinomycetes</taxon>
        <taxon>Mycobacteriales</taxon>
        <taxon>Mycobacteriaceae</taxon>
        <taxon>Mycobacterium</taxon>
    </lineage>
</organism>
<evidence type="ECO:0000313" key="1">
    <source>
        <dbReference type="EMBL" id="ART69110.1"/>
    </source>
</evidence>
<dbReference type="AlphaFoldDB" id="A0A1Y0C1P9"/>
<dbReference type="KEGG" id="mdx:BTO20_11410"/>
<dbReference type="EMBL" id="CP020809">
    <property type="protein sequence ID" value="ART69110.1"/>
    <property type="molecule type" value="Genomic_DNA"/>
</dbReference>